<accession>A0A6V8HD24</accession>
<evidence type="ECO:0000256" key="3">
    <source>
        <dbReference type="SAM" id="Phobius"/>
    </source>
</evidence>
<keyword evidence="3" id="KW-0472">Membrane</keyword>
<comment type="caution">
    <text evidence="4">The sequence shown here is derived from an EMBL/GenBank/DDBJ whole genome shotgun (WGS) entry which is preliminary data.</text>
</comment>
<organism evidence="4 5">
    <name type="scientific">Talaromyces pinophilus</name>
    <name type="common">Penicillium pinophilum</name>
    <dbReference type="NCBI Taxonomy" id="128442"/>
    <lineage>
        <taxon>Eukaryota</taxon>
        <taxon>Fungi</taxon>
        <taxon>Dikarya</taxon>
        <taxon>Ascomycota</taxon>
        <taxon>Pezizomycotina</taxon>
        <taxon>Eurotiomycetes</taxon>
        <taxon>Eurotiomycetidae</taxon>
        <taxon>Eurotiales</taxon>
        <taxon>Trichocomaceae</taxon>
        <taxon>Talaromyces</taxon>
        <taxon>Talaromyces sect. Talaromyces</taxon>
    </lineage>
</organism>
<proteinExistence type="predicted"/>
<dbReference type="SUPFAM" id="SSF103473">
    <property type="entry name" value="MFS general substrate transporter"/>
    <property type="match status" value="1"/>
</dbReference>
<feature type="transmembrane region" description="Helical" evidence="3">
    <location>
        <begin position="161"/>
        <end position="182"/>
    </location>
</feature>
<keyword evidence="5" id="KW-1185">Reference proteome</keyword>
<feature type="transmembrane region" description="Helical" evidence="3">
    <location>
        <begin position="136"/>
        <end position="154"/>
    </location>
</feature>
<evidence type="ECO:0000313" key="4">
    <source>
        <dbReference type="EMBL" id="GAM39173.1"/>
    </source>
</evidence>
<dbReference type="InterPro" id="IPR050375">
    <property type="entry name" value="MFS_TsgA-like"/>
</dbReference>
<reference evidence="5" key="1">
    <citation type="journal article" date="2015" name="Genome Announc.">
        <title>Draft genome sequence of Talaromyces cellulolyticus strain Y-94, a source of lignocellulosic biomass-degrading enzymes.</title>
        <authorList>
            <person name="Fujii T."/>
            <person name="Koike H."/>
            <person name="Sawayama S."/>
            <person name="Yano S."/>
            <person name="Inoue H."/>
        </authorList>
    </citation>
    <scope>NUCLEOTIDE SEQUENCE [LARGE SCALE GENOMIC DNA]</scope>
    <source>
        <strain evidence="5">Y-94</strain>
    </source>
</reference>
<dbReference type="AlphaFoldDB" id="A0A6V8HD24"/>
<keyword evidence="3" id="KW-1133">Transmembrane helix</keyword>
<dbReference type="PANTHER" id="PTHR43702:SF13">
    <property type="entry name" value="MONOSACCHARIDE TRANSPORTER, PUTATIVE (AFU_ORTHOLOGUE AFUA_4G06630)-RELATED"/>
    <property type="match status" value="1"/>
</dbReference>
<keyword evidence="3" id="KW-0812">Transmembrane</keyword>
<feature type="transmembrane region" description="Helical" evidence="3">
    <location>
        <begin position="188"/>
        <end position="207"/>
    </location>
</feature>
<feature type="transmembrane region" description="Helical" evidence="3">
    <location>
        <begin position="305"/>
        <end position="327"/>
    </location>
</feature>
<name>A0A6V8HD24_TALPI</name>
<gene>
    <name evidence="4" type="ORF">TCE0_034r10501</name>
</gene>
<feature type="transmembrane region" description="Helical" evidence="3">
    <location>
        <begin position="265"/>
        <end position="284"/>
    </location>
</feature>
<dbReference type="PANTHER" id="PTHR43702">
    <property type="entry name" value="L-FUCOSE-PROTON SYMPORTER"/>
    <property type="match status" value="1"/>
</dbReference>
<evidence type="ECO:0000256" key="1">
    <source>
        <dbReference type="ARBA" id="ARBA00004429"/>
    </source>
</evidence>
<keyword evidence="2" id="KW-1003">Cell membrane</keyword>
<dbReference type="Proteomes" id="UP000053095">
    <property type="component" value="Unassembled WGS sequence"/>
</dbReference>
<evidence type="ECO:0000256" key="2">
    <source>
        <dbReference type="ARBA" id="ARBA00022475"/>
    </source>
</evidence>
<dbReference type="InterPro" id="IPR036259">
    <property type="entry name" value="MFS_trans_sf"/>
</dbReference>
<comment type="subcellular location">
    <subcellularLocation>
        <location evidence="1">Cell inner membrane</location>
        <topology evidence="1">Multi-pass membrane protein</topology>
    </subcellularLocation>
</comment>
<sequence>MKPLATRLRLVLVQPGDPWKECSSQDAHGGRNVPTTARDEPATVEMMDILTHRIASQVETEEADTTDAEEARGGMTFINLLNAKPANMLKLNKRESFAPNALVSTIFFLWGFAYGPLSVLNKRFATVTNLTQWQSLGLHGAFDGGYLLGPLLVGRFVLKKFGCAATFITGLYIYGCGTLLFWPAGVLGSTAIFVVSNLIVGYGLGILETTANMFMALCGPLEYSEIRLCVAQAFEATGGLSAQLLSTRVLFKNEHSVTQVVSGQWTFFVLASCDVILAVVFYYLPIPEVPDDDLDEVCALRPANSAKVCGLPITFVTLVLGVWSQYFYVAGQELHALSYSSDVPSEYTSIGTAALLVDAFLLPSSYGFF</sequence>
<evidence type="ECO:0000313" key="5">
    <source>
        <dbReference type="Proteomes" id="UP000053095"/>
    </source>
</evidence>
<protein>
    <submittedName>
        <fullName evidence="4">Glucose/galactose transporter</fullName>
    </submittedName>
</protein>
<feature type="transmembrane region" description="Helical" evidence="3">
    <location>
        <begin position="97"/>
        <end position="116"/>
    </location>
</feature>
<dbReference type="Gene3D" id="1.20.1250.20">
    <property type="entry name" value="MFS general substrate transporter like domains"/>
    <property type="match status" value="1"/>
</dbReference>
<dbReference type="GO" id="GO:0005886">
    <property type="term" value="C:plasma membrane"/>
    <property type="evidence" value="ECO:0007669"/>
    <property type="project" value="UniProtKB-SubCell"/>
</dbReference>
<dbReference type="EMBL" id="DF933830">
    <property type="protein sequence ID" value="GAM39173.1"/>
    <property type="molecule type" value="Genomic_DNA"/>
</dbReference>